<reference evidence="3 4" key="1">
    <citation type="journal article" date="2020" name="G3 (Bethesda)">
        <title>Improved Reference Genome for Cyclotella cryptica CCMP332, a Model for Cell Wall Morphogenesis, Salinity Adaptation, and Lipid Production in Diatoms (Bacillariophyta).</title>
        <authorList>
            <person name="Roberts W.R."/>
            <person name="Downey K.M."/>
            <person name="Ruck E.C."/>
            <person name="Traller J.C."/>
            <person name="Alverson A.J."/>
        </authorList>
    </citation>
    <scope>NUCLEOTIDE SEQUENCE [LARGE SCALE GENOMIC DNA]</scope>
    <source>
        <strain evidence="3 4">CCMP332</strain>
    </source>
</reference>
<dbReference type="Proteomes" id="UP001516023">
    <property type="component" value="Unassembled WGS sequence"/>
</dbReference>
<dbReference type="InterPro" id="IPR025638">
    <property type="entry name" value="DUF4336"/>
</dbReference>
<evidence type="ECO:0000313" key="3">
    <source>
        <dbReference type="EMBL" id="KAL3801658.1"/>
    </source>
</evidence>
<dbReference type="EMBL" id="JABMIG020000025">
    <property type="protein sequence ID" value="KAL3801658.1"/>
    <property type="molecule type" value="Genomic_DNA"/>
</dbReference>
<comment type="caution">
    <text evidence="3">The sequence shown here is derived from an EMBL/GenBank/DDBJ whole genome shotgun (WGS) entry which is preliminary data.</text>
</comment>
<dbReference type="SUPFAM" id="SSF56281">
    <property type="entry name" value="Metallo-hydrolase/oxidoreductase"/>
    <property type="match status" value="1"/>
</dbReference>
<dbReference type="Pfam" id="PF14234">
    <property type="entry name" value="DUF4336"/>
    <property type="match status" value="1"/>
</dbReference>
<dbReference type="InterPro" id="IPR036866">
    <property type="entry name" value="RibonucZ/Hydroxyglut_hydro"/>
</dbReference>
<protein>
    <recommendedName>
        <fullName evidence="2">MEKHLA domain-containing protein</fullName>
    </recommendedName>
</protein>
<evidence type="ECO:0000256" key="1">
    <source>
        <dbReference type="SAM" id="SignalP"/>
    </source>
</evidence>
<feature type="domain" description="MEKHLA" evidence="2">
    <location>
        <begin position="476"/>
        <end position="542"/>
    </location>
</feature>
<name>A0ABD3QNQ0_9STRA</name>
<dbReference type="PANTHER" id="PTHR33835">
    <property type="entry name" value="YALI0C07656P"/>
    <property type="match status" value="1"/>
</dbReference>
<keyword evidence="4" id="KW-1185">Reference proteome</keyword>
<dbReference type="InterPro" id="IPR013978">
    <property type="entry name" value="MEKHLA"/>
</dbReference>
<dbReference type="AlphaFoldDB" id="A0ABD3QNQ0"/>
<evidence type="ECO:0000259" key="2">
    <source>
        <dbReference type="Pfam" id="PF08670"/>
    </source>
</evidence>
<evidence type="ECO:0000313" key="4">
    <source>
        <dbReference type="Proteomes" id="UP001516023"/>
    </source>
</evidence>
<organism evidence="3 4">
    <name type="scientific">Cyclotella cryptica</name>
    <dbReference type="NCBI Taxonomy" id="29204"/>
    <lineage>
        <taxon>Eukaryota</taxon>
        <taxon>Sar</taxon>
        <taxon>Stramenopiles</taxon>
        <taxon>Ochrophyta</taxon>
        <taxon>Bacillariophyta</taxon>
        <taxon>Coscinodiscophyceae</taxon>
        <taxon>Thalassiosirophycidae</taxon>
        <taxon>Stephanodiscales</taxon>
        <taxon>Stephanodiscaceae</taxon>
        <taxon>Cyclotella</taxon>
    </lineage>
</organism>
<proteinExistence type="predicted"/>
<dbReference type="PANTHER" id="PTHR33835:SF1">
    <property type="entry name" value="METALLO-BETA-LACTAMASE DOMAIN-CONTAINING PROTEIN"/>
    <property type="match status" value="1"/>
</dbReference>
<feature type="signal peptide" evidence="1">
    <location>
        <begin position="1"/>
        <end position="23"/>
    </location>
</feature>
<keyword evidence="1" id="KW-0732">Signal</keyword>
<accession>A0ABD3QNQ0</accession>
<dbReference type="Pfam" id="PF08670">
    <property type="entry name" value="MEKHLA"/>
    <property type="match status" value="1"/>
</dbReference>
<sequence length="622" mass="70431">MRSWTIFVSHSLVLSITTTPSHPFTPPAIPLRHNNYGTKSFPLQSSKNAPQDDVPAVYPLSQRKALLIQEASRLDPSIAKDGKGSYSPIGWSNRLGAALTPAAPDIYTADRPFYWNKIDVGCRMTVVRLSNNDLVVHSPIGLDPPLLEALNKLNGNVVHVISPNYEHVKYAKSWGEHFTTASMWGCPGLMEREPQVRWTGEIEYHARPVGYAEWSGVQNHEIEVERDDKTWDRNELQPLHIDVEVNPFTGRPFFNEVIFYHPRSKTLLVTDLYWNYPRGDGVTNAQVTDEIGVDVDDFGVWELAPSVGEIPLGSRAWKVGMDKLFRPFYNNFMIKSEQRDKFQQIARFVTCGDSSGGWEVETIIPAHGDIVRGKELCRKVLERHFNIRCDDDCRGSLGHTLSEGKDNADSSYLEPHYTSKTTLEWLQKMALSYKLEKGEDLLEVLLRESSNGHVSTMRDSTHLKDHLLQLAKVCAQSHLPIASHDFLRDPTGMAIYNYGNRAFLDGFGYEWDEFVELPSKKCVETEAEVEERQMLLDAVKEDAAKACDGTSSGGIQELTAKYDNLIRVRKDRRKILLKGVNLWNVYNLSSDMDLDSARNDIKNGDMKAIGQAVWIKEVEYLV</sequence>
<feature type="chain" id="PRO_5044823871" description="MEKHLA domain-containing protein" evidence="1">
    <location>
        <begin position="24"/>
        <end position="622"/>
    </location>
</feature>
<gene>
    <name evidence="3" type="ORF">HJC23_013163</name>
</gene>